<accession>A0A838XNA0</accession>
<evidence type="ECO:0000256" key="4">
    <source>
        <dbReference type="ARBA" id="ARBA00022692"/>
    </source>
</evidence>
<protein>
    <recommendedName>
        <fullName evidence="7">TRAP transporter small permease protein</fullName>
    </recommendedName>
</protein>
<evidence type="ECO:0000256" key="6">
    <source>
        <dbReference type="ARBA" id="ARBA00023136"/>
    </source>
</evidence>
<dbReference type="GO" id="GO:0022857">
    <property type="term" value="F:transmembrane transporter activity"/>
    <property type="evidence" value="ECO:0007669"/>
    <property type="project" value="UniProtKB-UniRule"/>
</dbReference>
<evidence type="ECO:0000313" key="10">
    <source>
        <dbReference type="Proteomes" id="UP000559404"/>
    </source>
</evidence>
<dbReference type="GO" id="GO:0005886">
    <property type="term" value="C:plasma membrane"/>
    <property type="evidence" value="ECO:0007669"/>
    <property type="project" value="UniProtKB-SubCell"/>
</dbReference>
<reference evidence="9 10" key="1">
    <citation type="submission" date="2020-07" db="EMBL/GenBank/DDBJ databases">
        <authorList>
            <person name="Li M."/>
        </authorList>
    </citation>
    <scope>NUCLEOTIDE SEQUENCE [LARGE SCALE GENOMIC DNA]</scope>
    <source>
        <strain evidence="9 10">DSM 23284</strain>
    </source>
</reference>
<comment type="subunit">
    <text evidence="7">The complex comprises the extracytoplasmic solute receptor protein and the two transmembrane proteins.</text>
</comment>
<comment type="similarity">
    <text evidence="7">Belongs to the TRAP transporter small permease family.</text>
</comment>
<evidence type="ECO:0000256" key="1">
    <source>
        <dbReference type="ARBA" id="ARBA00004651"/>
    </source>
</evidence>
<dbReference type="AlphaFoldDB" id="A0A838XNA0"/>
<evidence type="ECO:0000259" key="8">
    <source>
        <dbReference type="Pfam" id="PF04290"/>
    </source>
</evidence>
<keyword evidence="4 7" id="KW-0812">Transmembrane</keyword>
<proteinExistence type="inferred from homology"/>
<comment type="function">
    <text evidence="7">Part of the tripartite ATP-independent periplasmic (TRAP) transport system.</text>
</comment>
<keyword evidence="3" id="KW-1003">Cell membrane</keyword>
<evidence type="ECO:0000256" key="2">
    <source>
        <dbReference type="ARBA" id="ARBA00022448"/>
    </source>
</evidence>
<feature type="transmembrane region" description="Helical" evidence="7">
    <location>
        <begin position="59"/>
        <end position="76"/>
    </location>
</feature>
<feature type="transmembrane region" description="Helical" evidence="7">
    <location>
        <begin position="138"/>
        <end position="161"/>
    </location>
</feature>
<feature type="transmembrane region" description="Helical" evidence="7">
    <location>
        <begin position="97"/>
        <end position="118"/>
    </location>
</feature>
<evidence type="ECO:0000256" key="3">
    <source>
        <dbReference type="ARBA" id="ARBA00022475"/>
    </source>
</evidence>
<dbReference type="Proteomes" id="UP000559404">
    <property type="component" value="Unassembled WGS sequence"/>
</dbReference>
<evidence type="ECO:0000313" key="9">
    <source>
        <dbReference type="EMBL" id="MBA4610106.1"/>
    </source>
</evidence>
<keyword evidence="2 7" id="KW-0813">Transport</keyword>
<comment type="caution">
    <text evidence="7">Lacks conserved residue(s) required for the propagation of feature annotation.</text>
</comment>
<keyword evidence="5 7" id="KW-1133">Transmembrane helix</keyword>
<sequence length="184" mass="20239">MRLANAIAVVGLTALLAVTALVLLDVLLRSSAVLALRDSWPPLDMWLLEHGFDGLSDLYAPLGIVAVAACFPAMLVTRSAITVRFLTQTFPWRFREAFEAVGAAMLLAMFGLMAWWTSEYALDLWHSGETTWLLEIPRWPAFAITCVCLWLGVVIQTVVALRQVAVVFAKVEPPTLPPSVSEIE</sequence>
<comment type="subcellular location">
    <subcellularLocation>
        <location evidence="7">Cell inner membrane</location>
        <topology evidence="7">Multi-pass membrane protein</topology>
    </subcellularLocation>
    <subcellularLocation>
        <location evidence="1">Cell membrane</location>
        <topology evidence="1">Multi-pass membrane protein</topology>
    </subcellularLocation>
</comment>
<comment type="caution">
    <text evidence="9">The sequence shown here is derived from an EMBL/GenBank/DDBJ whole genome shotgun (WGS) entry which is preliminary data.</text>
</comment>
<dbReference type="RefSeq" id="WP_181758306.1">
    <property type="nucleotide sequence ID" value="NZ_BMCR01000001.1"/>
</dbReference>
<organism evidence="9 10">
    <name type="scientific">Stappia taiwanensis</name>
    <dbReference type="NCBI Taxonomy" id="992267"/>
    <lineage>
        <taxon>Bacteria</taxon>
        <taxon>Pseudomonadati</taxon>
        <taxon>Pseudomonadota</taxon>
        <taxon>Alphaproteobacteria</taxon>
        <taxon>Hyphomicrobiales</taxon>
        <taxon>Stappiaceae</taxon>
        <taxon>Stappia</taxon>
    </lineage>
</organism>
<keyword evidence="10" id="KW-1185">Reference proteome</keyword>
<dbReference type="Pfam" id="PF04290">
    <property type="entry name" value="DctQ"/>
    <property type="match status" value="1"/>
</dbReference>
<evidence type="ECO:0000256" key="5">
    <source>
        <dbReference type="ARBA" id="ARBA00022989"/>
    </source>
</evidence>
<feature type="domain" description="Tripartite ATP-independent periplasmic transporters DctQ component" evidence="8">
    <location>
        <begin position="52"/>
        <end position="161"/>
    </location>
</feature>
<name>A0A838XNA0_9HYPH</name>
<keyword evidence="7" id="KW-0997">Cell inner membrane</keyword>
<dbReference type="InterPro" id="IPR055348">
    <property type="entry name" value="DctQ"/>
</dbReference>
<gene>
    <name evidence="9" type="ORF">H1W37_00470</name>
</gene>
<evidence type="ECO:0000256" key="7">
    <source>
        <dbReference type="RuleBase" id="RU369079"/>
    </source>
</evidence>
<dbReference type="EMBL" id="JACEON010000001">
    <property type="protein sequence ID" value="MBA4610106.1"/>
    <property type="molecule type" value="Genomic_DNA"/>
</dbReference>
<keyword evidence="6 7" id="KW-0472">Membrane</keyword>
<reference evidence="9 10" key="2">
    <citation type="submission" date="2020-08" db="EMBL/GenBank/DDBJ databases">
        <title>Stappia taiwanensis sp. nov., isolated from a coastal thermal spring.</title>
        <authorList>
            <person name="Kampfer P."/>
        </authorList>
    </citation>
    <scope>NUCLEOTIDE SEQUENCE [LARGE SCALE GENOMIC DNA]</scope>
    <source>
        <strain evidence="9 10">DSM 23284</strain>
    </source>
</reference>